<feature type="signal peptide" evidence="2">
    <location>
        <begin position="1"/>
        <end position="31"/>
    </location>
</feature>
<dbReference type="InterPro" id="IPR000192">
    <property type="entry name" value="Aminotrans_V_dom"/>
</dbReference>
<dbReference type="Proteomes" id="UP000584325">
    <property type="component" value="Unassembled WGS sequence"/>
</dbReference>
<keyword evidence="1" id="KW-0663">Pyridoxal phosphate</keyword>
<dbReference type="InterPro" id="IPR015424">
    <property type="entry name" value="PyrdxlP-dep_Trfase"/>
</dbReference>
<feature type="chain" id="PRO_5044607360" evidence="2">
    <location>
        <begin position="32"/>
        <end position="427"/>
    </location>
</feature>
<reference evidence="4 7" key="2">
    <citation type="submission" date="2020-08" db="EMBL/GenBank/DDBJ databases">
        <title>Genomic Encyclopedia of Type Strains, Phase III (KMG-III): the genomes of soil and plant-associated and newly described type strains.</title>
        <authorList>
            <person name="Whitman W."/>
        </authorList>
    </citation>
    <scope>NUCLEOTIDE SEQUENCE [LARGE SCALE GENOMIC DNA]</scope>
    <source>
        <strain evidence="4 7">CECT 7753</strain>
    </source>
</reference>
<evidence type="ECO:0000313" key="6">
    <source>
        <dbReference type="Proteomes" id="UP000298763"/>
    </source>
</evidence>
<dbReference type="Gene3D" id="3.90.1150.10">
    <property type="entry name" value="Aspartate Aminotransferase, domain 1"/>
    <property type="match status" value="1"/>
</dbReference>
<reference evidence="5 6" key="1">
    <citation type="submission" date="2019-05" db="EMBL/GenBank/DDBJ databases">
        <title>Draft Genome Sequences of Six Type Strains of the Genus Massilia.</title>
        <authorList>
            <person name="Miess H."/>
            <person name="Frediansyhah A."/>
            <person name="Gross H."/>
        </authorList>
    </citation>
    <scope>NUCLEOTIDE SEQUENCE [LARGE SCALE GENOMIC DNA]</scope>
    <source>
        <strain evidence="5 6">DSMZ 26121</strain>
    </source>
</reference>
<dbReference type="Proteomes" id="UP000298763">
    <property type="component" value="Chromosome"/>
</dbReference>
<dbReference type="PANTHER" id="PTHR43092">
    <property type="entry name" value="L-CYSTEINE DESULFHYDRASE"/>
    <property type="match status" value="1"/>
</dbReference>
<keyword evidence="6" id="KW-1185">Reference proteome</keyword>
<dbReference type="PROSITE" id="PS51318">
    <property type="entry name" value="TAT"/>
    <property type="match status" value="1"/>
</dbReference>
<organism evidence="4 7">
    <name type="scientific">Pseudoduganella umbonata</name>
    <dbReference type="NCBI Taxonomy" id="864828"/>
    <lineage>
        <taxon>Bacteria</taxon>
        <taxon>Pseudomonadati</taxon>
        <taxon>Pseudomonadota</taxon>
        <taxon>Betaproteobacteria</taxon>
        <taxon>Burkholderiales</taxon>
        <taxon>Oxalobacteraceae</taxon>
        <taxon>Telluria group</taxon>
        <taxon>Pseudoduganella</taxon>
    </lineage>
</organism>
<sequence length="427" mass="46167">MSTFVQQRRALLRTAASLTAGLAAAAGGARAAIPAADTAPVGNWQKLAASYDVASDFVNLENAYFGIMARPVADDFKRNIDYLNRYNSHFLRREFDRDGIEAIRAQLAAHAGVATGELAITRGATESLQNLICNYRLVKPGETVMYGNLDYDTMIDAMNDLARRSGAGVAAVQVPEPGTRQNVIDAYEQALRRHPRTRLLLLTHVSHRTGLVMPVAEIVRMAKARGVDVIVDVAQSWGQLDYRIPDLGADFVGANLHKWVGAPLGLGFLYIREARLADIGVQAGATNFPATDIRSRVHAGTVNMAAIMTIPAALKFHGQVPLAERAARLRGLRDEWVRQVIDVPGVQILTPEEPGMSGAVTSFRLRGRTGFEDNVALSRRLADDFGIFTVARAGPVGGSCIRVTPSYFTRGADLSRLAAAIRQLAPA</sequence>
<gene>
    <name evidence="5" type="ORF">FCL38_10685</name>
    <name evidence="4" type="ORF">FHS02_003473</name>
</gene>
<evidence type="ECO:0000313" key="7">
    <source>
        <dbReference type="Proteomes" id="UP000584325"/>
    </source>
</evidence>
<keyword evidence="4" id="KW-0456">Lyase</keyword>
<keyword evidence="2" id="KW-0732">Signal</keyword>
<dbReference type="GO" id="GO:0008483">
    <property type="term" value="F:transaminase activity"/>
    <property type="evidence" value="ECO:0007669"/>
    <property type="project" value="UniProtKB-KW"/>
</dbReference>
<dbReference type="GO" id="GO:0016829">
    <property type="term" value="F:lyase activity"/>
    <property type="evidence" value="ECO:0007669"/>
    <property type="project" value="UniProtKB-KW"/>
</dbReference>
<dbReference type="RefSeq" id="WP_137313722.1">
    <property type="nucleotide sequence ID" value="NZ_CP040017.1"/>
</dbReference>
<dbReference type="PANTHER" id="PTHR43092:SF6">
    <property type="entry name" value="BLR1280 PROTEIN"/>
    <property type="match status" value="1"/>
</dbReference>
<evidence type="ECO:0000256" key="2">
    <source>
        <dbReference type="SAM" id="SignalP"/>
    </source>
</evidence>
<feature type="domain" description="Aminotransferase class V" evidence="3">
    <location>
        <begin position="98"/>
        <end position="370"/>
    </location>
</feature>
<evidence type="ECO:0000313" key="5">
    <source>
        <dbReference type="EMBL" id="QCP10844.1"/>
    </source>
</evidence>
<dbReference type="OrthoDB" id="9764293at2"/>
<keyword evidence="5" id="KW-0032">Aminotransferase</keyword>
<accession>A0A4P8HQV6</accession>
<name>A0A4P8HQV6_9BURK</name>
<dbReference type="InterPro" id="IPR015421">
    <property type="entry name" value="PyrdxlP-dep_Trfase_major"/>
</dbReference>
<dbReference type="AlphaFoldDB" id="A0A4P8HQV6"/>
<dbReference type="Pfam" id="PF00266">
    <property type="entry name" value="Aminotran_5"/>
    <property type="match status" value="1"/>
</dbReference>
<keyword evidence="5" id="KW-0808">Transferase</keyword>
<dbReference type="EMBL" id="CP040017">
    <property type="protein sequence ID" value="QCP10844.1"/>
    <property type="molecule type" value="Genomic_DNA"/>
</dbReference>
<evidence type="ECO:0000313" key="4">
    <source>
        <dbReference type="EMBL" id="MBB3222650.1"/>
    </source>
</evidence>
<proteinExistence type="predicted"/>
<dbReference type="InterPro" id="IPR015422">
    <property type="entry name" value="PyrdxlP-dep_Trfase_small"/>
</dbReference>
<dbReference type="SUPFAM" id="SSF53383">
    <property type="entry name" value="PLP-dependent transferases"/>
    <property type="match status" value="1"/>
</dbReference>
<dbReference type="InterPro" id="IPR006311">
    <property type="entry name" value="TAT_signal"/>
</dbReference>
<dbReference type="EMBL" id="JACHXS010000006">
    <property type="protein sequence ID" value="MBB3222650.1"/>
    <property type="molecule type" value="Genomic_DNA"/>
</dbReference>
<evidence type="ECO:0000259" key="3">
    <source>
        <dbReference type="Pfam" id="PF00266"/>
    </source>
</evidence>
<protein>
    <submittedName>
        <fullName evidence="5">Aminotransferase class V-fold PLP-dependent enzyme</fullName>
    </submittedName>
    <submittedName>
        <fullName evidence="4">Selenocysteine lyase/cysteine desulfurase</fullName>
    </submittedName>
</protein>
<evidence type="ECO:0000256" key="1">
    <source>
        <dbReference type="ARBA" id="ARBA00022898"/>
    </source>
</evidence>
<dbReference type="Gene3D" id="3.40.640.10">
    <property type="entry name" value="Type I PLP-dependent aspartate aminotransferase-like (Major domain)"/>
    <property type="match status" value="1"/>
</dbReference>